<reference evidence="2" key="1">
    <citation type="submission" date="2020-08" db="EMBL/GenBank/DDBJ databases">
        <title>Genomic Encyclopedia of Type Strains, Phase III (KMG-III): the genomes of soil and plant-associated and newly described type strains.</title>
        <authorList>
            <person name="Whitman W."/>
        </authorList>
    </citation>
    <scope>NUCLEOTIDE SEQUENCE [LARGE SCALE GENOMIC DNA]</scope>
    <source>
        <strain evidence="2">CECT 8628</strain>
    </source>
</reference>
<dbReference type="Proteomes" id="UP000539265">
    <property type="component" value="Unassembled WGS sequence"/>
</dbReference>
<evidence type="ECO:0008006" key="4">
    <source>
        <dbReference type="Google" id="ProtNLM"/>
    </source>
</evidence>
<feature type="transmembrane region" description="Helical" evidence="1">
    <location>
        <begin position="67"/>
        <end position="85"/>
    </location>
</feature>
<dbReference type="AlphaFoldDB" id="A0A839SCY2"/>
<keyword evidence="1" id="KW-0472">Membrane</keyword>
<evidence type="ECO:0000313" key="2">
    <source>
        <dbReference type="EMBL" id="MBB3054539.1"/>
    </source>
</evidence>
<keyword evidence="1" id="KW-1133">Transmembrane helix</keyword>
<organism evidence="2 3">
    <name type="scientific">Mucilaginibacter gotjawali</name>
    <dbReference type="NCBI Taxonomy" id="1550579"/>
    <lineage>
        <taxon>Bacteria</taxon>
        <taxon>Pseudomonadati</taxon>
        <taxon>Bacteroidota</taxon>
        <taxon>Sphingobacteriia</taxon>
        <taxon>Sphingobacteriales</taxon>
        <taxon>Sphingobacteriaceae</taxon>
        <taxon>Mucilaginibacter</taxon>
    </lineage>
</organism>
<keyword evidence="3" id="KW-1185">Reference proteome</keyword>
<evidence type="ECO:0000313" key="3">
    <source>
        <dbReference type="Proteomes" id="UP000539265"/>
    </source>
</evidence>
<evidence type="ECO:0000256" key="1">
    <source>
        <dbReference type="SAM" id="Phobius"/>
    </source>
</evidence>
<keyword evidence="1" id="KW-0812">Transmembrane</keyword>
<sequence length="104" mass="11701">MIKQLFNKYFELVFWIAALVSLALTDPTSQAHFSLCPLKAMGFKWCPGCGLGHAISFLFHGDIRASFHAHWLGIPTVMMLLYRIYTLTRQRVKPGIAFGATKAL</sequence>
<comment type="caution">
    <text evidence="2">The sequence shown here is derived from an EMBL/GenBank/DDBJ whole genome shotgun (WGS) entry which is preliminary data.</text>
</comment>
<dbReference type="EMBL" id="JACHWX010000002">
    <property type="protein sequence ID" value="MBB3054539.1"/>
    <property type="molecule type" value="Genomic_DNA"/>
</dbReference>
<dbReference type="InterPro" id="IPR021215">
    <property type="entry name" value="DUF2752"/>
</dbReference>
<name>A0A839SCY2_9SPHI</name>
<accession>A0A839SCY2</accession>
<proteinExistence type="predicted"/>
<dbReference type="Pfam" id="PF10825">
    <property type="entry name" value="DUF2752"/>
    <property type="match status" value="1"/>
</dbReference>
<protein>
    <recommendedName>
        <fullName evidence="4">DUF2752 domain-containing protein</fullName>
    </recommendedName>
</protein>
<dbReference type="RefSeq" id="WP_221199389.1">
    <property type="nucleotide sequence ID" value="NZ_AP017313.1"/>
</dbReference>
<gene>
    <name evidence="2" type="ORF">FHS11_000949</name>
</gene>